<dbReference type="InterPro" id="IPR045584">
    <property type="entry name" value="Pilin-like"/>
</dbReference>
<keyword evidence="1" id="KW-0488">Methylation</keyword>
<protein>
    <submittedName>
        <fullName evidence="3">Fimbrial protein</fullName>
    </submittedName>
</protein>
<dbReference type="SUPFAM" id="SSF54523">
    <property type="entry name" value="Pili subunits"/>
    <property type="match status" value="1"/>
</dbReference>
<dbReference type="Pfam" id="PF07963">
    <property type="entry name" value="N_methyl"/>
    <property type="match status" value="1"/>
</dbReference>
<dbReference type="Gene3D" id="3.30.700.10">
    <property type="entry name" value="Glycoprotein, Type 4 Pilin"/>
    <property type="match status" value="1"/>
</dbReference>
<keyword evidence="2" id="KW-0472">Membrane</keyword>
<reference evidence="3" key="1">
    <citation type="submission" date="2019-08" db="EMBL/GenBank/DDBJ databases">
        <authorList>
            <person name="Kucharzyk K."/>
            <person name="Murdoch R.W."/>
            <person name="Higgins S."/>
            <person name="Loffler F."/>
        </authorList>
    </citation>
    <scope>NUCLEOTIDE SEQUENCE</scope>
</reference>
<keyword evidence="2" id="KW-0812">Transmembrane</keyword>
<dbReference type="PANTHER" id="PTHR30093">
    <property type="entry name" value="GENERAL SECRETION PATHWAY PROTEIN G"/>
    <property type="match status" value="1"/>
</dbReference>
<accession>A0A645BDD6</accession>
<sequence>MYQFFHKKLNKKGFTLIELIVVIAILGILAAIAIPAYSSYKTNAQYAADLATAKVIYDAALTADATSADNDDWTDFVPADSYDAAKAPAATLAAGAAVTYGSATYPET</sequence>
<name>A0A645BDD6_9ZZZZ</name>
<dbReference type="AlphaFoldDB" id="A0A645BDD6"/>
<dbReference type="PROSITE" id="PS00409">
    <property type="entry name" value="PROKAR_NTER_METHYL"/>
    <property type="match status" value="1"/>
</dbReference>
<organism evidence="3">
    <name type="scientific">bioreactor metagenome</name>
    <dbReference type="NCBI Taxonomy" id="1076179"/>
    <lineage>
        <taxon>unclassified sequences</taxon>
        <taxon>metagenomes</taxon>
        <taxon>ecological metagenomes</taxon>
    </lineage>
</organism>
<dbReference type="PANTHER" id="PTHR30093:SF34">
    <property type="entry name" value="PREPILIN PEPTIDASE-DEPENDENT PROTEIN D"/>
    <property type="match status" value="1"/>
</dbReference>
<comment type="caution">
    <text evidence="3">The sequence shown here is derived from an EMBL/GenBank/DDBJ whole genome shotgun (WGS) entry which is preliminary data.</text>
</comment>
<evidence type="ECO:0000256" key="1">
    <source>
        <dbReference type="ARBA" id="ARBA00022481"/>
    </source>
</evidence>
<evidence type="ECO:0000256" key="2">
    <source>
        <dbReference type="SAM" id="Phobius"/>
    </source>
</evidence>
<dbReference type="NCBIfam" id="TIGR02532">
    <property type="entry name" value="IV_pilin_GFxxxE"/>
    <property type="match status" value="1"/>
</dbReference>
<evidence type="ECO:0000313" key="3">
    <source>
        <dbReference type="EMBL" id="MPM62661.1"/>
    </source>
</evidence>
<proteinExistence type="predicted"/>
<gene>
    <name evidence="3" type="primary">fimA_1</name>
    <name evidence="3" type="ORF">SDC9_109538</name>
</gene>
<feature type="transmembrane region" description="Helical" evidence="2">
    <location>
        <begin position="16"/>
        <end position="37"/>
    </location>
</feature>
<dbReference type="InterPro" id="IPR012902">
    <property type="entry name" value="N_methyl_site"/>
</dbReference>
<dbReference type="EMBL" id="VSSQ01018982">
    <property type="protein sequence ID" value="MPM62661.1"/>
    <property type="molecule type" value="Genomic_DNA"/>
</dbReference>
<keyword evidence="2" id="KW-1133">Transmembrane helix</keyword>